<organism evidence="3 4">
    <name type="scientific">Salipiger profundus</name>
    <dbReference type="NCBI Taxonomy" id="1229727"/>
    <lineage>
        <taxon>Bacteria</taxon>
        <taxon>Pseudomonadati</taxon>
        <taxon>Pseudomonadota</taxon>
        <taxon>Alphaproteobacteria</taxon>
        <taxon>Rhodobacterales</taxon>
        <taxon>Roseobacteraceae</taxon>
        <taxon>Salipiger</taxon>
    </lineage>
</organism>
<dbReference type="InterPro" id="IPR038696">
    <property type="entry name" value="IalB_sf"/>
</dbReference>
<dbReference type="KEGG" id="tpro:Ga0080559_TMP3392"/>
<dbReference type="OrthoDB" id="9797912at2"/>
<accession>A0A1U7D7V1</accession>
<keyword evidence="2" id="KW-0732">Signal</keyword>
<feature type="signal peptide" evidence="2">
    <location>
        <begin position="1"/>
        <end position="24"/>
    </location>
</feature>
<dbReference type="Pfam" id="PF06776">
    <property type="entry name" value="IalB"/>
    <property type="match status" value="1"/>
</dbReference>
<dbReference type="EMBL" id="CP014796">
    <property type="protein sequence ID" value="APX24188.1"/>
    <property type="molecule type" value="Genomic_DNA"/>
</dbReference>
<reference evidence="3 4" key="1">
    <citation type="submission" date="2016-03" db="EMBL/GenBank/DDBJ databases">
        <title>Deep-sea bacteria in the southern Pacific.</title>
        <authorList>
            <person name="Tang K."/>
        </authorList>
    </citation>
    <scope>NUCLEOTIDE SEQUENCE [LARGE SCALE GENOMIC DNA]</scope>
    <source>
        <strain evidence="3 4">JLT2016</strain>
    </source>
</reference>
<evidence type="ECO:0000256" key="1">
    <source>
        <dbReference type="SAM" id="MobiDB-lite"/>
    </source>
</evidence>
<dbReference type="AlphaFoldDB" id="A0A1U7D7V1"/>
<sequence precursor="true">MTRSLSALWALPLMATLAAAPAFAQDTADTTAETTDESAQAAGSSIGGDLTLGEADNGTAQPGSRQNETYVKATHGDWDLQCLKVPEGVEAEEPCQMYQLLKDENGGSVAEVSVFRLANGGQVAAGGTFVVPLETLLTQKLTIAVDGGQAKRYDFSFCTQVGCYARVGFTADDVSRFKAGSAAKITIVPALAPDQKVELDMSLSGFTAAFEETSRLNQ</sequence>
<keyword evidence="4" id="KW-1185">Reference proteome</keyword>
<dbReference type="InterPro" id="IPR010642">
    <property type="entry name" value="Invasion_prot_B"/>
</dbReference>
<evidence type="ECO:0000313" key="3">
    <source>
        <dbReference type="EMBL" id="APX24188.1"/>
    </source>
</evidence>
<feature type="compositionally biased region" description="Low complexity" evidence="1">
    <location>
        <begin position="28"/>
        <end position="42"/>
    </location>
</feature>
<protein>
    <submittedName>
        <fullName evidence="3">Invasion protein B, involved in pathogenesis</fullName>
    </submittedName>
</protein>
<feature type="chain" id="PRO_5010535076" evidence="2">
    <location>
        <begin position="25"/>
        <end position="218"/>
    </location>
</feature>
<name>A0A1U7D7V1_9RHOB</name>
<dbReference type="STRING" id="1229727.Ga0080559_TMP3392"/>
<evidence type="ECO:0000313" key="4">
    <source>
        <dbReference type="Proteomes" id="UP000186559"/>
    </source>
</evidence>
<dbReference type="Proteomes" id="UP000186559">
    <property type="component" value="Chromosome"/>
</dbReference>
<dbReference type="Gene3D" id="2.60.40.1880">
    <property type="entry name" value="Invasion associated locus B (IalB) protein"/>
    <property type="match status" value="1"/>
</dbReference>
<gene>
    <name evidence="3" type="ORF">Ga0080559_TMP3392</name>
</gene>
<dbReference type="RefSeq" id="WP_076624116.1">
    <property type="nucleotide sequence ID" value="NZ_BMEW01000001.1"/>
</dbReference>
<feature type="region of interest" description="Disordered" evidence="1">
    <location>
        <begin position="28"/>
        <end position="66"/>
    </location>
</feature>
<proteinExistence type="predicted"/>
<evidence type="ECO:0000256" key="2">
    <source>
        <dbReference type="SAM" id="SignalP"/>
    </source>
</evidence>